<evidence type="ECO:0000313" key="2">
    <source>
        <dbReference type="Proteomes" id="UP001189429"/>
    </source>
</evidence>
<evidence type="ECO:0000313" key="1">
    <source>
        <dbReference type="EMBL" id="CAK0843479.1"/>
    </source>
</evidence>
<organism evidence="1 2">
    <name type="scientific">Prorocentrum cordatum</name>
    <dbReference type="NCBI Taxonomy" id="2364126"/>
    <lineage>
        <taxon>Eukaryota</taxon>
        <taxon>Sar</taxon>
        <taxon>Alveolata</taxon>
        <taxon>Dinophyceae</taxon>
        <taxon>Prorocentrales</taxon>
        <taxon>Prorocentraceae</taxon>
        <taxon>Prorocentrum</taxon>
    </lineage>
</organism>
<proteinExistence type="predicted"/>
<sequence length="176" mass="19573">MQAVLFSQLPGGGVDFWWVKPRKDEAGQLEPMFLALHRRGSFKNDPGRSRPIYAPLAEKFSRGADGDFVFGVDGSGRAFIEESREGNARERMLLYLVWQEAWSGVFSSEKFIRGKILYQKGAPGGLQEPGSNSSLFFAREYEIRDGQLTLSAVGDEEILPALLPPDSFQGMCTEFG</sequence>
<protein>
    <submittedName>
        <fullName evidence="1">Uncharacterized protein</fullName>
    </submittedName>
</protein>
<keyword evidence="2" id="KW-1185">Reference proteome</keyword>
<name>A0ABN9TDD7_9DINO</name>
<dbReference type="Proteomes" id="UP001189429">
    <property type="component" value="Unassembled WGS sequence"/>
</dbReference>
<gene>
    <name evidence="1" type="ORF">PCOR1329_LOCUS37819</name>
</gene>
<accession>A0ABN9TDD7</accession>
<dbReference type="EMBL" id="CAUYUJ010014582">
    <property type="protein sequence ID" value="CAK0843479.1"/>
    <property type="molecule type" value="Genomic_DNA"/>
</dbReference>
<reference evidence="1" key="1">
    <citation type="submission" date="2023-10" db="EMBL/GenBank/DDBJ databases">
        <authorList>
            <person name="Chen Y."/>
            <person name="Shah S."/>
            <person name="Dougan E. K."/>
            <person name="Thang M."/>
            <person name="Chan C."/>
        </authorList>
    </citation>
    <scope>NUCLEOTIDE SEQUENCE [LARGE SCALE GENOMIC DNA]</scope>
</reference>
<comment type="caution">
    <text evidence="1">The sequence shown here is derived from an EMBL/GenBank/DDBJ whole genome shotgun (WGS) entry which is preliminary data.</text>
</comment>